<organism evidence="2 3">
    <name type="scientific">Platanthera guangdongensis</name>
    <dbReference type="NCBI Taxonomy" id="2320717"/>
    <lineage>
        <taxon>Eukaryota</taxon>
        <taxon>Viridiplantae</taxon>
        <taxon>Streptophyta</taxon>
        <taxon>Embryophyta</taxon>
        <taxon>Tracheophyta</taxon>
        <taxon>Spermatophyta</taxon>
        <taxon>Magnoliopsida</taxon>
        <taxon>Liliopsida</taxon>
        <taxon>Asparagales</taxon>
        <taxon>Orchidaceae</taxon>
        <taxon>Orchidoideae</taxon>
        <taxon>Orchideae</taxon>
        <taxon>Orchidinae</taxon>
        <taxon>Platanthera</taxon>
    </lineage>
</organism>
<evidence type="ECO:0000256" key="1">
    <source>
        <dbReference type="SAM" id="MobiDB-lite"/>
    </source>
</evidence>
<protein>
    <submittedName>
        <fullName evidence="2">Uncharacterized protein</fullName>
    </submittedName>
</protein>
<evidence type="ECO:0000313" key="2">
    <source>
        <dbReference type="EMBL" id="KAK8960107.1"/>
    </source>
</evidence>
<feature type="compositionally biased region" description="Basic and acidic residues" evidence="1">
    <location>
        <begin position="16"/>
        <end position="27"/>
    </location>
</feature>
<reference evidence="2 3" key="1">
    <citation type="journal article" date="2022" name="Nat. Plants">
        <title>Genomes of leafy and leafless Platanthera orchids illuminate the evolution of mycoheterotrophy.</title>
        <authorList>
            <person name="Li M.H."/>
            <person name="Liu K.W."/>
            <person name="Li Z."/>
            <person name="Lu H.C."/>
            <person name="Ye Q.L."/>
            <person name="Zhang D."/>
            <person name="Wang J.Y."/>
            <person name="Li Y.F."/>
            <person name="Zhong Z.M."/>
            <person name="Liu X."/>
            <person name="Yu X."/>
            <person name="Liu D.K."/>
            <person name="Tu X.D."/>
            <person name="Liu B."/>
            <person name="Hao Y."/>
            <person name="Liao X.Y."/>
            <person name="Jiang Y.T."/>
            <person name="Sun W.H."/>
            <person name="Chen J."/>
            <person name="Chen Y.Q."/>
            <person name="Ai Y."/>
            <person name="Zhai J.W."/>
            <person name="Wu S.S."/>
            <person name="Zhou Z."/>
            <person name="Hsiao Y.Y."/>
            <person name="Wu W.L."/>
            <person name="Chen Y.Y."/>
            <person name="Lin Y.F."/>
            <person name="Hsu J.L."/>
            <person name="Li C.Y."/>
            <person name="Wang Z.W."/>
            <person name="Zhao X."/>
            <person name="Zhong W.Y."/>
            <person name="Ma X.K."/>
            <person name="Ma L."/>
            <person name="Huang J."/>
            <person name="Chen G.Z."/>
            <person name="Huang M.Z."/>
            <person name="Huang L."/>
            <person name="Peng D.H."/>
            <person name="Luo Y.B."/>
            <person name="Zou S.Q."/>
            <person name="Chen S.P."/>
            <person name="Lan S."/>
            <person name="Tsai W.C."/>
            <person name="Van de Peer Y."/>
            <person name="Liu Z.J."/>
        </authorList>
    </citation>
    <scope>NUCLEOTIDE SEQUENCE [LARGE SCALE GENOMIC DNA]</scope>
    <source>
        <strain evidence="2">Lor288</strain>
    </source>
</reference>
<evidence type="ECO:0000313" key="3">
    <source>
        <dbReference type="Proteomes" id="UP001412067"/>
    </source>
</evidence>
<feature type="region of interest" description="Disordered" evidence="1">
    <location>
        <begin position="1"/>
        <end position="27"/>
    </location>
</feature>
<name>A0ABR2M7H1_9ASPA</name>
<dbReference type="EMBL" id="JBBWWR010000011">
    <property type="protein sequence ID" value="KAK8960107.1"/>
    <property type="molecule type" value="Genomic_DNA"/>
</dbReference>
<comment type="caution">
    <text evidence="2">The sequence shown here is derived from an EMBL/GenBank/DDBJ whole genome shotgun (WGS) entry which is preliminary data.</text>
</comment>
<gene>
    <name evidence="2" type="ORF">KSP40_PGU007101</name>
</gene>
<keyword evidence="3" id="KW-1185">Reference proteome</keyword>
<dbReference type="Proteomes" id="UP001412067">
    <property type="component" value="Unassembled WGS sequence"/>
</dbReference>
<sequence length="69" mass="8040">MEDRTGRTVGPSSEVYKNEEIRTQRSREQHKEKLVKLYLNANDLSDENISWDGISQLKSLTILSFNQNK</sequence>
<proteinExistence type="predicted"/>
<accession>A0ABR2M7H1</accession>